<dbReference type="Pfam" id="PF03472">
    <property type="entry name" value="Autoind_bind"/>
    <property type="match status" value="1"/>
</dbReference>
<sequence>MRQRLLHLSKSDLVCISEFAYRSLAVRNKKEMEDLLRGVGKLVPTTGIVGGLPSGDPRRDPVIETGRIVDGGFFPDWLALYLERGFHRVDPVFRKHFGEYGTQVWTRTYRTVSRKDEKEFIERSRDFGLHEGVTMGHWSPFQTAGSCFSFAGNTLPRRKRHMLLLECLLPHLHAAISGLFSTPSFSGVLLSAREKEVLSWKKEGRTAWETSQTLKISERTIVFHLQNAMRKLGAKNSAQAMATALSLGLID</sequence>
<dbReference type="Pfam" id="PF00196">
    <property type="entry name" value="GerE"/>
    <property type="match status" value="1"/>
</dbReference>
<dbReference type="InterPro" id="IPR000792">
    <property type="entry name" value="Tscrpt_reg_LuxR_C"/>
</dbReference>
<dbReference type="EMBL" id="LT966316">
    <property type="protein sequence ID" value="SOU92613.1"/>
    <property type="molecule type" value="Genomic_DNA"/>
</dbReference>
<keyword evidence="3" id="KW-0804">Transcription</keyword>
<organism evidence="5">
    <name type="scientific">Leptospirillum ferriphilum</name>
    <dbReference type="NCBI Taxonomy" id="178606"/>
    <lineage>
        <taxon>Bacteria</taxon>
        <taxon>Pseudomonadati</taxon>
        <taxon>Nitrospirota</taxon>
        <taxon>Nitrospiria</taxon>
        <taxon>Nitrospirales</taxon>
        <taxon>Nitrospiraceae</taxon>
        <taxon>Leptospirillum</taxon>
    </lineage>
</organism>
<proteinExistence type="predicted"/>
<dbReference type="Gene3D" id="1.10.10.10">
    <property type="entry name" value="Winged helix-like DNA-binding domain superfamily/Winged helix DNA-binding domain"/>
    <property type="match status" value="1"/>
</dbReference>
<evidence type="ECO:0000313" key="5">
    <source>
        <dbReference type="EMBL" id="SOU92613.1"/>
    </source>
</evidence>
<dbReference type="InterPro" id="IPR016032">
    <property type="entry name" value="Sig_transdc_resp-reg_C-effctor"/>
</dbReference>
<evidence type="ECO:0000256" key="1">
    <source>
        <dbReference type="ARBA" id="ARBA00023015"/>
    </source>
</evidence>
<dbReference type="RefSeq" id="WP_099590535.1">
    <property type="nucleotide sequence ID" value="NZ_OBMB01000001.1"/>
</dbReference>
<dbReference type="SUPFAM" id="SSF75516">
    <property type="entry name" value="Pheromone-binding domain of LuxR-like quorum-sensing transcription factors"/>
    <property type="match status" value="1"/>
</dbReference>
<dbReference type="SUPFAM" id="SSF46894">
    <property type="entry name" value="C-terminal effector domain of the bipartite response regulators"/>
    <property type="match status" value="1"/>
</dbReference>
<accession>A0A2I2MH21</accession>
<dbReference type="SMART" id="SM00421">
    <property type="entry name" value="HTH_LUXR"/>
    <property type="match status" value="1"/>
</dbReference>
<dbReference type="InterPro" id="IPR036693">
    <property type="entry name" value="TF_LuxR_autoind-bd_dom_sf"/>
</dbReference>
<dbReference type="GO" id="GO:0003677">
    <property type="term" value="F:DNA binding"/>
    <property type="evidence" value="ECO:0007669"/>
    <property type="project" value="UniProtKB-KW"/>
</dbReference>
<name>A0A2I2MH21_9BACT</name>
<evidence type="ECO:0000256" key="3">
    <source>
        <dbReference type="ARBA" id="ARBA00023163"/>
    </source>
</evidence>
<dbReference type="OrthoDB" id="9774661at2"/>
<dbReference type="GO" id="GO:0006355">
    <property type="term" value="P:regulation of DNA-templated transcription"/>
    <property type="evidence" value="ECO:0007669"/>
    <property type="project" value="InterPro"/>
</dbReference>
<keyword evidence="2" id="KW-0238">DNA-binding</keyword>
<evidence type="ECO:0000256" key="2">
    <source>
        <dbReference type="ARBA" id="ARBA00023125"/>
    </source>
</evidence>
<protein>
    <submittedName>
        <fullName evidence="5">LuxR family transcriptional regulator</fullName>
    </submittedName>
</protein>
<dbReference type="PANTHER" id="PTHR44688">
    <property type="entry name" value="DNA-BINDING TRANSCRIPTIONAL ACTIVATOR DEVR_DOSR"/>
    <property type="match status" value="1"/>
</dbReference>
<dbReference type="PRINTS" id="PR00038">
    <property type="entry name" value="HTHLUXR"/>
</dbReference>
<dbReference type="CDD" id="cd06170">
    <property type="entry name" value="LuxR_C_like"/>
    <property type="match status" value="1"/>
</dbReference>
<dbReference type="InterPro" id="IPR005143">
    <property type="entry name" value="TF_LuxR_autoind-bd_dom"/>
</dbReference>
<dbReference type="AlphaFoldDB" id="A0A2I2MH21"/>
<dbReference type="InterPro" id="IPR036388">
    <property type="entry name" value="WH-like_DNA-bd_sf"/>
</dbReference>
<reference evidence="5" key="1">
    <citation type="submission" date="2017-12" db="EMBL/GenBank/DDBJ databases">
        <authorList>
            <consortium name="SysMetEx"/>
        </authorList>
    </citation>
    <scope>NUCLEOTIDE SEQUENCE</scope>
    <source>
        <strain evidence="5">Pb_238</strain>
    </source>
</reference>
<feature type="domain" description="HTH luxR-type" evidence="4">
    <location>
        <begin position="183"/>
        <end position="248"/>
    </location>
</feature>
<dbReference type="PROSITE" id="PS50043">
    <property type="entry name" value="HTH_LUXR_2"/>
    <property type="match status" value="1"/>
</dbReference>
<dbReference type="PANTHER" id="PTHR44688:SF16">
    <property type="entry name" value="DNA-BINDING TRANSCRIPTIONAL ACTIVATOR DEVR_DOSR"/>
    <property type="match status" value="1"/>
</dbReference>
<gene>
    <name evidence="5" type="ORF">LFTS_01240</name>
</gene>
<keyword evidence="1" id="KW-0805">Transcription regulation</keyword>
<evidence type="ECO:0000259" key="4">
    <source>
        <dbReference type="PROSITE" id="PS50043"/>
    </source>
</evidence>
<dbReference type="Gene3D" id="3.30.450.80">
    <property type="entry name" value="Transcription factor LuxR-like, autoinducer-binding domain"/>
    <property type="match status" value="1"/>
</dbReference>